<organism evidence="4 5">
    <name type="scientific">Rhizoclosmatium globosum</name>
    <dbReference type="NCBI Taxonomy" id="329046"/>
    <lineage>
        <taxon>Eukaryota</taxon>
        <taxon>Fungi</taxon>
        <taxon>Fungi incertae sedis</taxon>
        <taxon>Chytridiomycota</taxon>
        <taxon>Chytridiomycota incertae sedis</taxon>
        <taxon>Chytridiomycetes</taxon>
        <taxon>Chytridiales</taxon>
        <taxon>Chytriomycetaceae</taxon>
        <taxon>Rhizoclosmatium</taxon>
    </lineage>
</organism>
<dbReference type="GO" id="GO:0036064">
    <property type="term" value="C:ciliary basal body"/>
    <property type="evidence" value="ECO:0007669"/>
    <property type="project" value="TreeGrafter"/>
</dbReference>
<accession>A0A1Y2C832</accession>
<reference evidence="4 5" key="1">
    <citation type="submission" date="2016-07" db="EMBL/GenBank/DDBJ databases">
        <title>Pervasive Adenine N6-methylation of Active Genes in Fungi.</title>
        <authorList>
            <consortium name="DOE Joint Genome Institute"/>
            <person name="Mondo S.J."/>
            <person name="Dannebaum R.O."/>
            <person name="Kuo R.C."/>
            <person name="Labutti K."/>
            <person name="Haridas S."/>
            <person name="Kuo A."/>
            <person name="Salamov A."/>
            <person name="Ahrendt S.R."/>
            <person name="Lipzen A."/>
            <person name="Sullivan W."/>
            <person name="Andreopoulos W.B."/>
            <person name="Clum A."/>
            <person name="Lindquist E."/>
            <person name="Daum C."/>
            <person name="Ramamoorthy G.K."/>
            <person name="Gryganskyi A."/>
            <person name="Culley D."/>
            <person name="Magnuson J.K."/>
            <person name="James T.Y."/>
            <person name="O'Malley M.A."/>
            <person name="Stajich J.E."/>
            <person name="Spatafora J.W."/>
            <person name="Visel A."/>
            <person name="Grigoriev I.V."/>
        </authorList>
    </citation>
    <scope>NUCLEOTIDE SEQUENCE [LARGE SCALE GENOMIC DNA]</scope>
    <source>
        <strain evidence="4 5">JEL800</strain>
    </source>
</reference>
<dbReference type="PANTHER" id="PTHR31978:SF1">
    <property type="entry name" value="INTRAFLAGELLAR TRANSPORT PROTEIN 20 HOMOLOG"/>
    <property type="match status" value="1"/>
</dbReference>
<dbReference type="GO" id="GO:0097730">
    <property type="term" value="C:non-motile cilium"/>
    <property type="evidence" value="ECO:0007669"/>
    <property type="project" value="TreeGrafter"/>
</dbReference>
<dbReference type="AlphaFoldDB" id="A0A1Y2C832"/>
<keyword evidence="2" id="KW-0175">Coiled coil</keyword>
<dbReference type="GO" id="GO:0005737">
    <property type="term" value="C:cytoplasm"/>
    <property type="evidence" value="ECO:0007669"/>
    <property type="project" value="TreeGrafter"/>
</dbReference>
<proteinExistence type="predicted"/>
<evidence type="ECO:0000256" key="3">
    <source>
        <dbReference type="ARBA" id="ARBA00023273"/>
    </source>
</evidence>
<keyword evidence="5" id="KW-1185">Reference proteome</keyword>
<keyword evidence="3" id="KW-0966">Cell projection</keyword>
<dbReference type="InterPro" id="IPR028172">
    <property type="entry name" value="FT20"/>
</dbReference>
<dbReference type="GO" id="GO:0030990">
    <property type="term" value="C:intraciliary transport particle"/>
    <property type="evidence" value="ECO:0007669"/>
    <property type="project" value="TreeGrafter"/>
</dbReference>
<gene>
    <name evidence="4" type="ORF">BCR33DRAFT_660405</name>
</gene>
<name>A0A1Y2C832_9FUNG</name>
<dbReference type="OrthoDB" id="10254896at2759"/>
<evidence type="ECO:0000256" key="2">
    <source>
        <dbReference type="ARBA" id="ARBA00023054"/>
    </source>
</evidence>
<comment type="subcellular location">
    <subcellularLocation>
        <location evidence="1">Cell projection</location>
        <location evidence="1">Cilium</location>
    </subcellularLocation>
</comment>
<protein>
    <recommendedName>
        <fullName evidence="6">Intraflagellar transport protein 20</fullName>
    </recommendedName>
</protein>
<dbReference type="PANTHER" id="PTHR31978">
    <property type="entry name" value="INTRAFLAGELLAR TRANSPORT PROTEIN 20 HOMOLOG"/>
    <property type="match status" value="1"/>
</dbReference>
<sequence length="128" mass="15147">MNRDIENVTFDEFSKIRILPSDQFEASENLKDECKDFTQKIEDFNSIVQVFLEMLRAKAEQIEMEKLKAIGLRNRVESELDNRKSKRLQLQLLIKERHAELHRLKTQSDSLETVALEQQRLIEQLSSK</sequence>
<evidence type="ECO:0008006" key="6">
    <source>
        <dbReference type="Google" id="ProtNLM"/>
    </source>
</evidence>
<dbReference type="GO" id="GO:0097546">
    <property type="term" value="C:ciliary base"/>
    <property type="evidence" value="ECO:0007669"/>
    <property type="project" value="TreeGrafter"/>
</dbReference>
<dbReference type="EMBL" id="MCGO01000026">
    <property type="protein sequence ID" value="ORY43044.1"/>
    <property type="molecule type" value="Genomic_DNA"/>
</dbReference>
<dbReference type="Pfam" id="PF14931">
    <property type="entry name" value="IFT20"/>
    <property type="match status" value="1"/>
</dbReference>
<dbReference type="Proteomes" id="UP000193642">
    <property type="component" value="Unassembled WGS sequence"/>
</dbReference>
<dbReference type="GO" id="GO:0060271">
    <property type="term" value="P:cilium assembly"/>
    <property type="evidence" value="ECO:0007669"/>
    <property type="project" value="TreeGrafter"/>
</dbReference>
<dbReference type="STRING" id="329046.A0A1Y2C832"/>
<evidence type="ECO:0000313" key="5">
    <source>
        <dbReference type="Proteomes" id="UP000193642"/>
    </source>
</evidence>
<dbReference type="GO" id="GO:0061512">
    <property type="term" value="P:protein localization to cilium"/>
    <property type="evidence" value="ECO:0007669"/>
    <property type="project" value="TreeGrafter"/>
</dbReference>
<comment type="caution">
    <text evidence="4">The sequence shown here is derived from an EMBL/GenBank/DDBJ whole genome shotgun (WGS) entry which is preliminary data.</text>
</comment>
<evidence type="ECO:0000256" key="1">
    <source>
        <dbReference type="ARBA" id="ARBA00004138"/>
    </source>
</evidence>
<evidence type="ECO:0000313" key="4">
    <source>
        <dbReference type="EMBL" id="ORY43044.1"/>
    </source>
</evidence>